<dbReference type="PANTHER" id="PTHR31204:SF1">
    <property type="entry name" value="SIGMA INTRACELLULAR RECEPTOR 2"/>
    <property type="match status" value="1"/>
</dbReference>
<dbReference type="InterPro" id="IPR016964">
    <property type="entry name" value="Sigma2_recept"/>
</dbReference>
<feature type="domain" description="EXPERA" evidence="7">
    <location>
        <begin position="10"/>
        <end position="161"/>
    </location>
</feature>
<dbReference type="Pfam" id="PF05241">
    <property type="entry name" value="EBP"/>
    <property type="match status" value="1"/>
</dbReference>
<protein>
    <recommendedName>
        <fullName evidence="6">Transmembrane protein 97</fullName>
    </recommendedName>
</protein>
<name>A0ABQ0FB92_APOSI</name>
<proteinExistence type="inferred from homology"/>
<keyword evidence="4 6" id="KW-1133">Transmembrane helix</keyword>
<sequence length="179" mass="21136">MGALAARRCVEWLLGLYFVSHIPITLFIDLQAVLQPELYPQEGFSFSNLLQWYAKEFKDPLMQEPPVWFKSFLLCELVFQLPFFPIAAYAFFKGSCRWIRIPAIIYAVHTITTLIPILYTFLFEDFSKAAAFKGQRPENFRERLTLVGVYGPYLIIPLILLLFMLRNPYYKYEEKRKKK</sequence>
<feature type="transmembrane region" description="Helical" evidence="6">
    <location>
        <begin position="104"/>
        <end position="123"/>
    </location>
</feature>
<dbReference type="Proteomes" id="UP001623349">
    <property type="component" value="Unassembled WGS sequence"/>
</dbReference>
<evidence type="ECO:0000259" key="7">
    <source>
        <dbReference type="PROSITE" id="PS51751"/>
    </source>
</evidence>
<keyword evidence="9" id="KW-1185">Reference proteome</keyword>
<keyword evidence="6" id="KW-0539">Nucleus</keyword>
<evidence type="ECO:0000256" key="5">
    <source>
        <dbReference type="ARBA" id="ARBA00023136"/>
    </source>
</evidence>
<gene>
    <name evidence="8" type="ORF">APTSU1_001176800</name>
</gene>
<dbReference type="PANTHER" id="PTHR31204">
    <property type="entry name" value="SIGMA INTRACELLULAR RECEPTOR 2"/>
    <property type="match status" value="1"/>
</dbReference>
<comment type="similarity">
    <text evidence="1">Belongs to the TMEM97/sigma-2 receptor family.</text>
</comment>
<comment type="subcellular location">
    <subcellularLocation>
        <location evidence="6">Rough endoplasmic reticulum membrane</location>
        <topology evidence="6">Multi-pass membrane protein</topology>
    </subcellularLocation>
    <subcellularLocation>
        <location evidence="6">Nucleus membrane</location>
        <topology evidence="6">Multi-pass membrane protein</topology>
    </subcellularLocation>
</comment>
<feature type="transmembrane region" description="Helical" evidence="6">
    <location>
        <begin position="12"/>
        <end position="34"/>
    </location>
</feature>
<dbReference type="PROSITE" id="PS51751">
    <property type="entry name" value="EXPERA"/>
    <property type="match status" value="1"/>
</dbReference>
<comment type="function">
    <text evidence="6">Sigma-2 receptor which contributes to ameliorate dysfunctional cellular processes and slow degenerative progression by regulating cell functions including cholesterol biosynthesis/trafficking, membrane trafficking, autophagy, lipid membrane-bound protein trafficking, and receptor stabilization at the cell surface. Forms a ternary complex with PGRMC1 receptor and low density lipoprotein receptor/LDLR at the plasma membrane, which increases LDLR-mediated LDL cholesterol internalization. Decreases lysosomal sterol transporter NPC1 availability to the cell, probably through NPC1-binding, hence controlling lipid transport, including cholesterol and LBPA, outside of late endosome/lysosome. Binds regio- and stereoselective ligand 20(S)-hydroxycholesterol (20(S)-OHC), thereby linking OHC binding to cholesterol homeostasis. Also able to bind cholesterol. Binds histatin 1 (Hst 1)/HN1 salivary peptide at the ER membrane, which is critical for increasing mitochondria-ER contacts and stimulating Hst1 wound healing properties. May alter the activity of some cytochrome P450 proteins. Although shows homologies with sterol isomerases (EXPERA domain), not able to catalyze sterol isomerization. However, may act as sensors of these molecules. Acts as a quality control factor in the ER, promoting the proteolytic degradation of nonproductive and extramitochondrial precursor proteins in the ER membrane thus removing them from the ER surface.</text>
</comment>
<evidence type="ECO:0000256" key="2">
    <source>
        <dbReference type="ARBA" id="ARBA00022692"/>
    </source>
</evidence>
<dbReference type="InterPro" id="IPR033118">
    <property type="entry name" value="EXPERA"/>
</dbReference>
<organism evidence="8 9">
    <name type="scientific">Apodemus speciosus</name>
    <name type="common">Large Japanese field mouse</name>
    <dbReference type="NCBI Taxonomy" id="105296"/>
    <lineage>
        <taxon>Eukaryota</taxon>
        <taxon>Metazoa</taxon>
        <taxon>Chordata</taxon>
        <taxon>Craniata</taxon>
        <taxon>Vertebrata</taxon>
        <taxon>Euteleostomi</taxon>
        <taxon>Mammalia</taxon>
        <taxon>Eutheria</taxon>
        <taxon>Euarchontoglires</taxon>
        <taxon>Glires</taxon>
        <taxon>Rodentia</taxon>
        <taxon>Myomorpha</taxon>
        <taxon>Muroidea</taxon>
        <taxon>Muridae</taxon>
        <taxon>Murinae</taxon>
        <taxon>Apodemus</taxon>
    </lineage>
</organism>
<dbReference type="EMBL" id="BAAFST010000011">
    <property type="protein sequence ID" value="GAB1296533.1"/>
    <property type="molecule type" value="Genomic_DNA"/>
</dbReference>
<keyword evidence="5 6" id="KW-0472">Membrane</keyword>
<feature type="transmembrane region" description="Helical" evidence="6">
    <location>
        <begin position="67"/>
        <end position="92"/>
    </location>
</feature>
<comment type="caution">
    <text evidence="8">The sequence shown here is derived from an EMBL/GenBank/DDBJ whole genome shotgun (WGS) entry which is preliminary data.</text>
</comment>
<keyword evidence="3 6" id="KW-0256">Endoplasmic reticulum</keyword>
<evidence type="ECO:0000256" key="6">
    <source>
        <dbReference type="PIRNR" id="PIRNR031032"/>
    </source>
</evidence>
<evidence type="ECO:0000256" key="3">
    <source>
        <dbReference type="ARBA" id="ARBA00022824"/>
    </source>
</evidence>
<evidence type="ECO:0000256" key="4">
    <source>
        <dbReference type="ARBA" id="ARBA00022989"/>
    </source>
</evidence>
<feature type="transmembrane region" description="Helical" evidence="6">
    <location>
        <begin position="143"/>
        <end position="165"/>
    </location>
</feature>
<evidence type="ECO:0000313" key="9">
    <source>
        <dbReference type="Proteomes" id="UP001623349"/>
    </source>
</evidence>
<keyword evidence="8" id="KW-0675">Receptor</keyword>
<keyword evidence="2 6" id="KW-0812">Transmembrane</keyword>
<evidence type="ECO:0000313" key="8">
    <source>
        <dbReference type="EMBL" id="GAB1296533.1"/>
    </source>
</evidence>
<reference evidence="8 9" key="1">
    <citation type="submission" date="2024-08" db="EMBL/GenBank/DDBJ databases">
        <title>The draft genome of Apodemus speciosus.</title>
        <authorList>
            <person name="Nabeshima K."/>
            <person name="Suzuki S."/>
            <person name="Onuma M."/>
        </authorList>
    </citation>
    <scope>NUCLEOTIDE SEQUENCE [LARGE SCALE GENOMIC DNA]</scope>
    <source>
        <strain evidence="8">IB14-021</strain>
    </source>
</reference>
<dbReference type="PIRSF" id="PIRSF031032">
    <property type="entry name" value="TMP_97_prd"/>
    <property type="match status" value="1"/>
</dbReference>
<evidence type="ECO:0000256" key="1">
    <source>
        <dbReference type="ARBA" id="ARBA00009096"/>
    </source>
</evidence>
<accession>A0ABQ0FB92</accession>
<dbReference type="InterPro" id="IPR051987">
    <property type="entry name" value="Sigma-2_receptor-like"/>
</dbReference>